<evidence type="ECO:0000256" key="1">
    <source>
        <dbReference type="SAM" id="Phobius"/>
    </source>
</evidence>
<keyword evidence="3" id="KW-1185">Reference proteome</keyword>
<keyword evidence="1" id="KW-0812">Transmembrane</keyword>
<organism evidence="2 3">
    <name type="scientific">Paenibacillus violae</name>
    <dbReference type="NCBI Taxonomy" id="3077234"/>
    <lineage>
        <taxon>Bacteria</taxon>
        <taxon>Bacillati</taxon>
        <taxon>Bacillota</taxon>
        <taxon>Bacilli</taxon>
        <taxon>Bacillales</taxon>
        <taxon>Paenibacillaceae</taxon>
        <taxon>Paenibacillus</taxon>
    </lineage>
</organism>
<reference evidence="2 3" key="1">
    <citation type="submission" date="2023-10" db="EMBL/GenBank/DDBJ databases">
        <title>Paenibacillus strain PFR10 Genome sequencing and assembly.</title>
        <authorList>
            <person name="Kim I."/>
        </authorList>
    </citation>
    <scope>NUCLEOTIDE SEQUENCE [LARGE SCALE GENOMIC DNA]</scope>
    <source>
        <strain evidence="2 3">PFR10</strain>
    </source>
</reference>
<feature type="transmembrane region" description="Helical" evidence="1">
    <location>
        <begin position="187"/>
        <end position="203"/>
    </location>
</feature>
<gene>
    <name evidence="2" type="ORF">RQP52_34885</name>
</gene>
<protein>
    <recommendedName>
        <fullName evidence="4">DUF4386 family protein</fullName>
    </recommendedName>
</protein>
<name>A0ABU3RQY5_9BACL</name>
<sequence>MNTNRETSKVKGSRSVHAKRRAAITVQQLIRSSGLVAMASGMLFIVIQTIHPADILSSVTTGRWAIVHCLGVAMCFLGLIGIAGIYARQVEETGWLGLAGYLLLSLFYVLTMAFQFVEAFISPVLATHAPKLEESILGIVIGTVSEVNLGAIAKVFMLTGIMYLLGGLLFGIAVIRAGILSRWGGGLLVFSTVLPLLLSSLVHHPYDRLFAVPMGISLVWMGYSLWRERLEIG</sequence>
<dbReference type="EMBL" id="JAWCUD010000022">
    <property type="protein sequence ID" value="MDU0206262.1"/>
    <property type="molecule type" value="Genomic_DNA"/>
</dbReference>
<dbReference type="RefSeq" id="WP_315956063.1">
    <property type="nucleotide sequence ID" value="NZ_JAWCUD010000022.1"/>
</dbReference>
<feature type="transmembrane region" description="Helical" evidence="1">
    <location>
        <begin position="209"/>
        <end position="226"/>
    </location>
</feature>
<keyword evidence="1" id="KW-1133">Transmembrane helix</keyword>
<feature type="transmembrane region" description="Helical" evidence="1">
    <location>
        <begin position="62"/>
        <end position="86"/>
    </location>
</feature>
<keyword evidence="1" id="KW-0472">Membrane</keyword>
<evidence type="ECO:0008006" key="4">
    <source>
        <dbReference type="Google" id="ProtNLM"/>
    </source>
</evidence>
<proteinExistence type="predicted"/>
<accession>A0ABU3RQY5</accession>
<feature type="transmembrane region" description="Helical" evidence="1">
    <location>
        <begin position="29"/>
        <end position="50"/>
    </location>
</feature>
<feature type="transmembrane region" description="Helical" evidence="1">
    <location>
        <begin position="155"/>
        <end position="175"/>
    </location>
</feature>
<dbReference type="Proteomes" id="UP001260980">
    <property type="component" value="Unassembled WGS sequence"/>
</dbReference>
<evidence type="ECO:0000313" key="2">
    <source>
        <dbReference type="EMBL" id="MDU0206262.1"/>
    </source>
</evidence>
<evidence type="ECO:0000313" key="3">
    <source>
        <dbReference type="Proteomes" id="UP001260980"/>
    </source>
</evidence>
<feature type="transmembrane region" description="Helical" evidence="1">
    <location>
        <begin position="98"/>
        <end position="117"/>
    </location>
</feature>
<comment type="caution">
    <text evidence="2">The sequence shown here is derived from an EMBL/GenBank/DDBJ whole genome shotgun (WGS) entry which is preliminary data.</text>
</comment>